<dbReference type="Pfam" id="PF12833">
    <property type="entry name" value="HTH_18"/>
    <property type="match status" value="1"/>
</dbReference>
<organism evidence="5 6">
    <name type="scientific">Haloferula chungangensis</name>
    <dbReference type="NCBI Taxonomy" id="1048331"/>
    <lineage>
        <taxon>Bacteria</taxon>
        <taxon>Pseudomonadati</taxon>
        <taxon>Verrucomicrobiota</taxon>
        <taxon>Verrucomicrobiia</taxon>
        <taxon>Verrucomicrobiales</taxon>
        <taxon>Verrucomicrobiaceae</taxon>
        <taxon>Haloferula</taxon>
    </lineage>
</organism>
<dbReference type="InterPro" id="IPR018060">
    <property type="entry name" value="HTH_AraC"/>
</dbReference>
<dbReference type="PROSITE" id="PS00041">
    <property type="entry name" value="HTH_ARAC_FAMILY_1"/>
    <property type="match status" value="1"/>
</dbReference>
<gene>
    <name evidence="5" type="ORF">ACFQY0_20455</name>
</gene>
<evidence type="ECO:0000313" key="5">
    <source>
        <dbReference type="EMBL" id="MFC7339575.1"/>
    </source>
</evidence>
<feature type="domain" description="HTH araC/xylS-type" evidence="4">
    <location>
        <begin position="199"/>
        <end position="297"/>
    </location>
</feature>
<dbReference type="SMART" id="SM00342">
    <property type="entry name" value="HTH_ARAC"/>
    <property type="match status" value="1"/>
</dbReference>
<evidence type="ECO:0000256" key="3">
    <source>
        <dbReference type="ARBA" id="ARBA00023163"/>
    </source>
</evidence>
<keyword evidence="1" id="KW-0805">Transcription regulation</keyword>
<dbReference type="PANTHER" id="PTHR46796">
    <property type="entry name" value="HTH-TYPE TRANSCRIPTIONAL ACTIVATOR RHAS-RELATED"/>
    <property type="match status" value="1"/>
</dbReference>
<evidence type="ECO:0000313" key="6">
    <source>
        <dbReference type="Proteomes" id="UP001596472"/>
    </source>
</evidence>
<dbReference type="Pfam" id="PF10114">
    <property type="entry name" value="PocR"/>
    <property type="match status" value="1"/>
</dbReference>
<evidence type="ECO:0000256" key="1">
    <source>
        <dbReference type="ARBA" id="ARBA00023015"/>
    </source>
</evidence>
<dbReference type="InterPro" id="IPR018062">
    <property type="entry name" value="HTH_AraC-typ_CS"/>
</dbReference>
<proteinExistence type="predicted"/>
<dbReference type="InterPro" id="IPR018771">
    <property type="entry name" value="PocR_dom"/>
</dbReference>
<dbReference type="Proteomes" id="UP001596472">
    <property type="component" value="Unassembled WGS sequence"/>
</dbReference>
<accession>A0ABW2LDD7</accession>
<dbReference type="SUPFAM" id="SSF46689">
    <property type="entry name" value="Homeodomain-like"/>
    <property type="match status" value="2"/>
</dbReference>
<sequence length="304" mass="33705">MSDAAKAFEANLHQRLKASDAFRNYQQAFRTATGLPLRLVGADPDQWCLDEQSVNRSPFCEKLNLCASACSACIDTNRKLMEVAEVKGPSSCHCFAGLTATAVPVRMGATTIGFLKTGQVFTKVPEESDFVSFLGKLGRRSIEEGTEASLREAYFQTRTVEPERYASMVTLLESFAAQLSQHAESLAIIEEGSEPAAIAKARKYIHEHLDSPLPLGSVAREAGLSESHFCRLFKEATGLTLTDYVNRCRVEWAKKELLKPEMRVSEIAFLVGYQSLSQFNRSFARIVGNSPTHWRQENIRKAAS</sequence>
<reference evidence="6" key="1">
    <citation type="journal article" date="2019" name="Int. J. Syst. Evol. Microbiol.">
        <title>The Global Catalogue of Microorganisms (GCM) 10K type strain sequencing project: providing services to taxonomists for standard genome sequencing and annotation.</title>
        <authorList>
            <consortium name="The Broad Institute Genomics Platform"/>
            <consortium name="The Broad Institute Genome Sequencing Center for Infectious Disease"/>
            <person name="Wu L."/>
            <person name="Ma J."/>
        </authorList>
    </citation>
    <scope>NUCLEOTIDE SEQUENCE [LARGE SCALE GENOMIC DNA]</scope>
    <source>
        <strain evidence="6">CGMCC 4.1467</strain>
    </source>
</reference>
<keyword evidence="6" id="KW-1185">Reference proteome</keyword>
<name>A0ABW2LDD7_9BACT</name>
<protein>
    <submittedName>
        <fullName evidence="5">Helix-turn-helix domain-containing protein</fullName>
    </submittedName>
</protein>
<dbReference type="Gene3D" id="1.10.10.60">
    <property type="entry name" value="Homeodomain-like"/>
    <property type="match status" value="2"/>
</dbReference>
<evidence type="ECO:0000259" key="4">
    <source>
        <dbReference type="PROSITE" id="PS01124"/>
    </source>
</evidence>
<dbReference type="PANTHER" id="PTHR46796:SF14">
    <property type="entry name" value="TRANSCRIPTIONAL REGULATORY PROTEIN"/>
    <property type="match status" value="1"/>
</dbReference>
<dbReference type="EMBL" id="JBHTBS010000020">
    <property type="protein sequence ID" value="MFC7339575.1"/>
    <property type="molecule type" value="Genomic_DNA"/>
</dbReference>
<keyword evidence="2" id="KW-0238">DNA-binding</keyword>
<dbReference type="RefSeq" id="WP_379716655.1">
    <property type="nucleotide sequence ID" value="NZ_JBHTBS010000020.1"/>
</dbReference>
<dbReference type="PROSITE" id="PS01124">
    <property type="entry name" value="HTH_ARAC_FAMILY_2"/>
    <property type="match status" value="1"/>
</dbReference>
<comment type="caution">
    <text evidence="5">The sequence shown here is derived from an EMBL/GenBank/DDBJ whole genome shotgun (WGS) entry which is preliminary data.</text>
</comment>
<dbReference type="InterPro" id="IPR050204">
    <property type="entry name" value="AraC_XylS_family_regulators"/>
</dbReference>
<keyword evidence="3" id="KW-0804">Transcription</keyword>
<evidence type="ECO:0000256" key="2">
    <source>
        <dbReference type="ARBA" id="ARBA00023125"/>
    </source>
</evidence>
<dbReference type="InterPro" id="IPR009057">
    <property type="entry name" value="Homeodomain-like_sf"/>
</dbReference>